<dbReference type="RefSeq" id="WP_201998129.1">
    <property type="nucleotide sequence ID" value="NZ_JAERSF010000001.1"/>
</dbReference>
<gene>
    <name evidence="2" type="ORF">JI750_00130</name>
</gene>
<dbReference type="PROSITE" id="PS51257">
    <property type="entry name" value="PROKAR_LIPOPROTEIN"/>
    <property type="match status" value="1"/>
</dbReference>
<evidence type="ECO:0000313" key="2">
    <source>
        <dbReference type="EMBL" id="MBL0735280.1"/>
    </source>
</evidence>
<name>A0ABS1K6Z8_9FLAO</name>
<dbReference type="Proteomes" id="UP000603728">
    <property type="component" value="Unassembled WGS sequence"/>
</dbReference>
<evidence type="ECO:0008006" key="4">
    <source>
        <dbReference type="Google" id="ProtNLM"/>
    </source>
</evidence>
<sequence>MKNLKTYFSILIISLTTSAFFLACSNDDNQQQTASSTKKEAVSKTATTNKSALATTETCCTPLLSASFICRGSGSGSAGGSVDLSLPCNNDWSVVSKIDVSLSDGTRFTVTSPSSLYNQTQGTLTPPYNINNNKIRLPFINSECLAEITCYATFYFNNGCPTVTTSVLTLGPVATSN</sequence>
<keyword evidence="1" id="KW-0732">Signal</keyword>
<dbReference type="EMBL" id="JAERSF010000001">
    <property type="protein sequence ID" value="MBL0735280.1"/>
    <property type="molecule type" value="Genomic_DNA"/>
</dbReference>
<comment type="caution">
    <text evidence="2">The sequence shown here is derived from an EMBL/GenBank/DDBJ whole genome shotgun (WGS) entry which is preliminary data.</text>
</comment>
<reference evidence="2 3" key="1">
    <citation type="submission" date="2021-01" db="EMBL/GenBank/DDBJ databases">
        <title>Genome seq and assembly of Flavobacterium sp. GN10.</title>
        <authorList>
            <person name="Chhetri G."/>
        </authorList>
    </citation>
    <scope>NUCLEOTIDE SEQUENCE [LARGE SCALE GENOMIC DNA]</scope>
    <source>
        <strain evidence="2 3">GN10</strain>
    </source>
</reference>
<proteinExistence type="predicted"/>
<feature type="chain" id="PRO_5047211238" description="Lipoprotein" evidence="1">
    <location>
        <begin position="24"/>
        <end position="177"/>
    </location>
</feature>
<organism evidence="2 3">
    <name type="scientific">Flavobacterium tagetis</name>
    <dbReference type="NCBI Taxonomy" id="2801336"/>
    <lineage>
        <taxon>Bacteria</taxon>
        <taxon>Pseudomonadati</taxon>
        <taxon>Bacteroidota</taxon>
        <taxon>Flavobacteriia</taxon>
        <taxon>Flavobacteriales</taxon>
        <taxon>Flavobacteriaceae</taxon>
        <taxon>Flavobacterium</taxon>
    </lineage>
</organism>
<keyword evidence="3" id="KW-1185">Reference proteome</keyword>
<accession>A0ABS1K6Z8</accession>
<feature type="signal peptide" evidence="1">
    <location>
        <begin position="1"/>
        <end position="23"/>
    </location>
</feature>
<protein>
    <recommendedName>
        <fullName evidence="4">Lipoprotein</fullName>
    </recommendedName>
</protein>
<evidence type="ECO:0000313" key="3">
    <source>
        <dbReference type="Proteomes" id="UP000603728"/>
    </source>
</evidence>
<evidence type="ECO:0000256" key="1">
    <source>
        <dbReference type="SAM" id="SignalP"/>
    </source>
</evidence>